<dbReference type="Gene3D" id="3.10.310.10">
    <property type="entry name" value="Diaminopimelate Epimerase, Chain A, domain 1"/>
    <property type="match status" value="2"/>
</dbReference>
<name>A0A0C3DS08_9AGAM</name>
<dbReference type="Pfam" id="PF02567">
    <property type="entry name" value="PhzC-PhzF"/>
    <property type="match status" value="1"/>
</dbReference>
<proteinExistence type="inferred from homology"/>
<dbReference type="OrthoDB" id="75169at2759"/>
<dbReference type="STRING" id="1036808.A0A0C3DS08"/>
<dbReference type="HOGENOM" id="CLU_048756_2_1_1"/>
<evidence type="ECO:0000256" key="2">
    <source>
        <dbReference type="ARBA" id="ARBA00023235"/>
    </source>
</evidence>
<organism evidence="3 4">
    <name type="scientific">Scleroderma citrinum Foug A</name>
    <dbReference type="NCBI Taxonomy" id="1036808"/>
    <lineage>
        <taxon>Eukaryota</taxon>
        <taxon>Fungi</taxon>
        <taxon>Dikarya</taxon>
        <taxon>Basidiomycota</taxon>
        <taxon>Agaricomycotina</taxon>
        <taxon>Agaricomycetes</taxon>
        <taxon>Agaricomycetidae</taxon>
        <taxon>Boletales</taxon>
        <taxon>Sclerodermatineae</taxon>
        <taxon>Sclerodermataceae</taxon>
        <taxon>Scleroderma</taxon>
    </lineage>
</organism>
<sequence>MAATSTFPYVIVNAFTDSAFGGNPAAIVLLPPGSLIADRMLLNASKMTSIARSFAQPTTVFLSSSIHTELPDSDETRVYDILFVLDKYFTPLCGHGTLAATKAICRGMFPGVSQGVANPVVKFRTPDDTIVCARAMDPGNRDSTADGEFYELTIPVATMQQVTEAERCDIRNMLGKVLGKDADNVGLKYVAHEVSDTTSYDRLVMVLDQSEKLEGRNVDINAFLTGRYEAYTLTHATPGQKTAFVSRSFMPVTGVMEDHVCGTAHALMMPYYAAQADVDIVPGKEAFVRQVGPRGGDLWVTLDEENEVIRLRGNAKLFSRGEITF</sequence>
<dbReference type="SUPFAM" id="SSF54506">
    <property type="entry name" value="Diaminopimelate epimerase-like"/>
    <property type="match status" value="1"/>
</dbReference>
<dbReference type="PANTHER" id="PTHR13774:SF17">
    <property type="entry name" value="PHENAZINE BIOSYNTHESIS-LIKE DOMAIN-CONTAINING PROTEIN"/>
    <property type="match status" value="1"/>
</dbReference>
<reference evidence="3 4" key="1">
    <citation type="submission" date="2014-04" db="EMBL/GenBank/DDBJ databases">
        <authorList>
            <consortium name="DOE Joint Genome Institute"/>
            <person name="Kuo A."/>
            <person name="Kohler A."/>
            <person name="Nagy L.G."/>
            <person name="Floudas D."/>
            <person name="Copeland A."/>
            <person name="Barry K.W."/>
            <person name="Cichocki N."/>
            <person name="Veneault-Fourrey C."/>
            <person name="LaButti K."/>
            <person name="Lindquist E.A."/>
            <person name="Lipzen A."/>
            <person name="Lundell T."/>
            <person name="Morin E."/>
            <person name="Murat C."/>
            <person name="Sun H."/>
            <person name="Tunlid A."/>
            <person name="Henrissat B."/>
            <person name="Grigoriev I.V."/>
            <person name="Hibbett D.S."/>
            <person name="Martin F."/>
            <person name="Nordberg H.P."/>
            <person name="Cantor M.N."/>
            <person name="Hua S.X."/>
        </authorList>
    </citation>
    <scope>NUCLEOTIDE SEQUENCE [LARGE SCALE GENOMIC DNA]</scope>
    <source>
        <strain evidence="3 4">Foug A</strain>
    </source>
</reference>
<keyword evidence="2" id="KW-0413">Isomerase</keyword>
<evidence type="ECO:0000313" key="3">
    <source>
        <dbReference type="EMBL" id="KIM58776.1"/>
    </source>
</evidence>
<dbReference type="PIRSF" id="PIRSF016184">
    <property type="entry name" value="PhzC_PhzF"/>
    <property type="match status" value="1"/>
</dbReference>
<comment type="similarity">
    <text evidence="1">Belongs to the PhzF family.</text>
</comment>
<dbReference type="GO" id="GO:0005737">
    <property type="term" value="C:cytoplasm"/>
    <property type="evidence" value="ECO:0007669"/>
    <property type="project" value="TreeGrafter"/>
</dbReference>
<evidence type="ECO:0000313" key="4">
    <source>
        <dbReference type="Proteomes" id="UP000053989"/>
    </source>
</evidence>
<dbReference type="EMBL" id="KN822081">
    <property type="protein sequence ID" value="KIM58776.1"/>
    <property type="molecule type" value="Genomic_DNA"/>
</dbReference>
<dbReference type="InParanoid" id="A0A0C3DS08"/>
<reference evidence="4" key="2">
    <citation type="submission" date="2015-01" db="EMBL/GenBank/DDBJ databases">
        <title>Evolutionary Origins and Diversification of the Mycorrhizal Mutualists.</title>
        <authorList>
            <consortium name="DOE Joint Genome Institute"/>
            <consortium name="Mycorrhizal Genomics Consortium"/>
            <person name="Kohler A."/>
            <person name="Kuo A."/>
            <person name="Nagy L.G."/>
            <person name="Floudas D."/>
            <person name="Copeland A."/>
            <person name="Barry K.W."/>
            <person name="Cichocki N."/>
            <person name="Veneault-Fourrey C."/>
            <person name="LaButti K."/>
            <person name="Lindquist E.A."/>
            <person name="Lipzen A."/>
            <person name="Lundell T."/>
            <person name="Morin E."/>
            <person name="Murat C."/>
            <person name="Riley R."/>
            <person name="Ohm R."/>
            <person name="Sun H."/>
            <person name="Tunlid A."/>
            <person name="Henrissat B."/>
            <person name="Grigoriev I.V."/>
            <person name="Hibbett D.S."/>
            <person name="Martin F."/>
        </authorList>
    </citation>
    <scope>NUCLEOTIDE SEQUENCE [LARGE SCALE GENOMIC DNA]</scope>
    <source>
        <strain evidence="4">Foug A</strain>
    </source>
</reference>
<dbReference type="GO" id="GO:0016853">
    <property type="term" value="F:isomerase activity"/>
    <property type="evidence" value="ECO:0007669"/>
    <property type="project" value="UniProtKB-KW"/>
</dbReference>
<accession>A0A0C3DS08</accession>
<evidence type="ECO:0008006" key="5">
    <source>
        <dbReference type="Google" id="ProtNLM"/>
    </source>
</evidence>
<dbReference type="Proteomes" id="UP000053989">
    <property type="component" value="Unassembled WGS sequence"/>
</dbReference>
<dbReference type="AlphaFoldDB" id="A0A0C3DS08"/>
<dbReference type="PANTHER" id="PTHR13774">
    <property type="entry name" value="PHENAZINE BIOSYNTHESIS PROTEIN"/>
    <property type="match status" value="1"/>
</dbReference>
<gene>
    <name evidence="3" type="ORF">SCLCIDRAFT_1218325</name>
</gene>
<keyword evidence="4" id="KW-1185">Reference proteome</keyword>
<dbReference type="InterPro" id="IPR003719">
    <property type="entry name" value="Phenazine_PhzF-like"/>
</dbReference>
<protein>
    <recommendedName>
        <fullName evidence="5">Diaminopimelate epimerase-like protein</fullName>
    </recommendedName>
</protein>
<evidence type="ECO:0000256" key="1">
    <source>
        <dbReference type="ARBA" id="ARBA00008270"/>
    </source>
</evidence>